<dbReference type="RefSeq" id="WP_000748199.1">
    <property type="nucleotide sequence ID" value="NZ_ANDB01000022.1"/>
</dbReference>
<gene>
    <name evidence="1" type="ORF">SAG0055_02510</name>
</gene>
<evidence type="ECO:0000313" key="1">
    <source>
        <dbReference type="EMBL" id="EPW15415.1"/>
    </source>
</evidence>
<dbReference type="AlphaFoldDB" id="A0AAV3JND7"/>
<proteinExistence type="predicted"/>
<dbReference type="Proteomes" id="UP000015267">
    <property type="component" value="Unassembled WGS sequence"/>
</dbReference>
<name>A0AAV3JND7_STRAG</name>
<accession>A0AAV3JND7</accession>
<dbReference type="EMBL" id="ANDB01000022">
    <property type="protein sequence ID" value="EPW15415.1"/>
    <property type="molecule type" value="Genomic_DNA"/>
</dbReference>
<evidence type="ECO:0000313" key="2">
    <source>
        <dbReference type="Proteomes" id="UP000015267"/>
    </source>
</evidence>
<protein>
    <recommendedName>
        <fullName evidence="3">Phage protein</fullName>
    </recommendedName>
</protein>
<reference evidence="1 2" key="1">
    <citation type="submission" date="2012-10" db="EMBL/GenBank/DDBJ databases">
        <authorList>
            <person name="Zadoks R.N."/>
            <person name="Moroni P."/>
            <person name="Richards V.P."/>
            <person name="Durkin S.A.S."/>
            <person name="Kim M."/>
            <person name="Pavinski Bitar P.D."/>
            <person name="Stanhope M.J."/>
            <person name="Town C.D."/>
            <person name="Venter J.C."/>
        </authorList>
    </citation>
    <scope>NUCLEOTIDE SEQUENCE [LARGE SCALE GENOMIC DNA]</scope>
    <source>
        <strain evidence="1 2">CCUG 29376</strain>
    </source>
</reference>
<evidence type="ECO:0008006" key="3">
    <source>
        <dbReference type="Google" id="ProtNLM"/>
    </source>
</evidence>
<organism evidence="1 2">
    <name type="scientific">Streptococcus agalactiae CCUG 29376</name>
    <dbReference type="NCBI Taxonomy" id="1105255"/>
    <lineage>
        <taxon>Bacteria</taxon>
        <taxon>Bacillati</taxon>
        <taxon>Bacillota</taxon>
        <taxon>Bacilli</taxon>
        <taxon>Lactobacillales</taxon>
        <taxon>Streptococcaceae</taxon>
        <taxon>Streptococcus</taxon>
    </lineage>
</organism>
<comment type="caution">
    <text evidence="1">The sequence shown here is derived from an EMBL/GenBank/DDBJ whole genome shotgun (WGS) entry which is preliminary data.</text>
</comment>
<sequence length="68" mass="7928">MKKSIGILEFKEFDAFVGGKVMPVYLHSANPNVPTTNKNEAMRVTKKRYRKEFSDKYIFRKVGEVDDQ</sequence>